<dbReference type="AlphaFoldDB" id="A0A8S1HCT2"/>
<dbReference type="InterPro" id="IPR035896">
    <property type="entry name" value="AN1-like_Znf"/>
</dbReference>
<evidence type="ECO:0000259" key="7">
    <source>
        <dbReference type="PROSITE" id="PS51039"/>
    </source>
</evidence>
<dbReference type="SUPFAM" id="SSF54236">
    <property type="entry name" value="Ubiquitin-like"/>
    <property type="match status" value="1"/>
</dbReference>
<dbReference type="CDD" id="cd17039">
    <property type="entry name" value="Ubl_ubiquitin_like"/>
    <property type="match status" value="1"/>
</dbReference>
<dbReference type="PROSITE" id="PS51039">
    <property type="entry name" value="ZF_AN1"/>
    <property type="match status" value="1"/>
</dbReference>
<dbReference type="PROSITE" id="PS50053">
    <property type="entry name" value="UBIQUITIN_2"/>
    <property type="match status" value="1"/>
</dbReference>
<feature type="compositionally biased region" description="Polar residues" evidence="5">
    <location>
        <begin position="189"/>
        <end position="206"/>
    </location>
</feature>
<dbReference type="OrthoDB" id="428577at2759"/>
<dbReference type="SMART" id="SM00154">
    <property type="entry name" value="ZnF_AN1"/>
    <property type="match status" value="1"/>
</dbReference>
<proteinExistence type="predicted"/>
<feature type="compositionally biased region" description="Polar residues" evidence="5">
    <location>
        <begin position="216"/>
        <end position="225"/>
    </location>
</feature>
<dbReference type="EMBL" id="CAJGYM010000037">
    <property type="protein sequence ID" value="CAD6193659.1"/>
    <property type="molecule type" value="Genomic_DNA"/>
</dbReference>
<name>A0A8S1HCT2_9PELO</name>
<dbReference type="PANTHER" id="PTHR10634">
    <property type="entry name" value="AN1-TYPE ZINC FINGER PROTEIN"/>
    <property type="match status" value="1"/>
</dbReference>
<evidence type="ECO:0008006" key="10">
    <source>
        <dbReference type="Google" id="ProtNLM"/>
    </source>
</evidence>
<gene>
    <name evidence="8" type="ORF">CAUJ_LOCUS9578</name>
</gene>
<accession>A0A8S1HCT2</accession>
<dbReference type="Proteomes" id="UP000835052">
    <property type="component" value="Unassembled WGS sequence"/>
</dbReference>
<dbReference type="InterPro" id="IPR050652">
    <property type="entry name" value="AN1_A20_ZnFinger"/>
</dbReference>
<feature type="region of interest" description="Disordered" evidence="5">
    <location>
        <begin position="189"/>
        <end position="231"/>
    </location>
</feature>
<evidence type="ECO:0000256" key="1">
    <source>
        <dbReference type="ARBA" id="ARBA00022723"/>
    </source>
</evidence>
<feature type="domain" description="AN1-type" evidence="7">
    <location>
        <begin position="280"/>
        <end position="328"/>
    </location>
</feature>
<dbReference type="InterPro" id="IPR000626">
    <property type="entry name" value="Ubiquitin-like_dom"/>
</dbReference>
<evidence type="ECO:0000256" key="3">
    <source>
        <dbReference type="ARBA" id="ARBA00022833"/>
    </source>
</evidence>
<reference evidence="8" key="1">
    <citation type="submission" date="2020-10" db="EMBL/GenBank/DDBJ databases">
        <authorList>
            <person name="Kikuchi T."/>
        </authorList>
    </citation>
    <scope>NUCLEOTIDE SEQUENCE</scope>
    <source>
        <strain evidence="8">NKZ352</strain>
    </source>
</reference>
<evidence type="ECO:0000256" key="4">
    <source>
        <dbReference type="PROSITE-ProRule" id="PRU00449"/>
    </source>
</evidence>
<dbReference type="GO" id="GO:0008270">
    <property type="term" value="F:zinc ion binding"/>
    <property type="evidence" value="ECO:0007669"/>
    <property type="project" value="UniProtKB-KW"/>
</dbReference>
<dbReference type="SMART" id="SM00213">
    <property type="entry name" value="UBQ"/>
    <property type="match status" value="1"/>
</dbReference>
<evidence type="ECO:0000259" key="6">
    <source>
        <dbReference type="PROSITE" id="PS50053"/>
    </source>
</evidence>
<dbReference type="PANTHER" id="PTHR10634:SF67">
    <property type="entry name" value="AN1-TYPE ZINC FINGER PROTEIN 3"/>
    <property type="match status" value="1"/>
</dbReference>
<evidence type="ECO:0000256" key="2">
    <source>
        <dbReference type="ARBA" id="ARBA00022771"/>
    </source>
</evidence>
<comment type="caution">
    <text evidence="8">The sequence shown here is derived from an EMBL/GenBank/DDBJ whole genome shotgun (WGS) entry which is preliminary data.</text>
</comment>
<evidence type="ECO:0000256" key="5">
    <source>
        <dbReference type="SAM" id="MobiDB-lite"/>
    </source>
</evidence>
<keyword evidence="2 4" id="KW-0863">Zinc-finger</keyword>
<feature type="domain" description="Ubiquitin-like" evidence="6">
    <location>
        <begin position="33"/>
        <end position="111"/>
    </location>
</feature>
<sequence>MKKSETPPVSPKQPPAASSVSLTLTAVEGPKPLKITINSVMQGVKQAVVLVNPMCTVRDLKGAVEQATEVSMVKQLLLFNNVELKNDDSKIIDCGIVSDCTVIMNVKMSTGIVANPTQNVIFFVPFALPENPDTLRKTIKGMNSVRRPKKAPLSADKNSNIWTPEKHLEAELTRNRMKSLLKRKKKTILSDTPIDSGQSSVQTYSPVATPPEYNTPDGTSQLSSPTGGGSVEDAVVTEKEIKLFFDPPETMSELNRARRELFLPPQDEYELKTIKEKREEEKKTRCSYCTKKLPLMQQTMKCKCDRLFCDRHRRPEVHMCRIDYKQEGRRKLRREHTKVGGGGERKAQFGIQK</sequence>
<organism evidence="8 9">
    <name type="scientific">Caenorhabditis auriculariae</name>
    <dbReference type="NCBI Taxonomy" id="2777116"/>
    <lineage>
        <taxon>Eukaryota</taxon>
        <taxon>Metazoa</taxon>
        <taxon>Ecdysozoa</taxon>
        <taxon>Nematoda</taxon>
        <taxon>Chromadorea</taxon>
        <taxon>Rhabditida</taxon>
        <taxon>Rhabditina</taxon>
        <taxon>Rhabditomorpha</taxon>
        <taxon>Rhabditoidea</taxon>
        <taxon>Rhabditidae</taxon>
        <taxon>Peloderinae</taxon>
        <taxon>Caenorhabditis</taxon>
    </lineage>
</organism>
<dbReference type="Gene3D" id="4.10.1110.10">
    <property type="entry name" value="AN1-like Zinc finger"/>
    <property type="match status" value="1"/>
</dbReference>
<protein>
    <recommendedName>
        <fullName evidence="10">AN1-type domain-containing protein</fullName>
    </recommendedName>
</protein>
<dbReference type="SUPFAM" id="SSF118310">
    <property type="entry name" value="AN1-like Zinc finger"/>
    <property type="match status" value="1"/>
</dbReference>
<keyword evidence="1" id="KW-0479">Metal-binding</keyword>
<evidence type="ECO:0000313" key="9">
    <source>
        <dbReference type="Proteomes" id="UP000835052"/>
    </source>
</evidence>
<keyword evidence="3" id="KW-0862">Zinc</keyword>
<dbReference type="InterPro" id="IPR000058">
    <property type="entry name" value="Znf_AN1"/>
</dbReference>
<dbReference type="Pfam" id="PF00240">
    <property type="entry name" value="ubiquitin"/>
    <property type="match status" value="1"/>
</dbReference>
<evidence type="ECO:0000313" key="8">
    <source>
        <dbReference type="EMBL" id="CAD6193659.1"/>
    </source>
</evidence>
<dbReference type="Gene3D" id="3.10.20.90">
    <property type="entry name" value="Phosphatidylinositol 3-kinase Catalytic Subunit, Chain A, domain 1"/>
    <property type="match status" value="1"/>
</dbReference>
<dbReference type="InterPro" id="IPR029071">
    <property type="entry name" value="Ubiquitin-like_domsf"/>
</dbReference>
<keyword evidence="9" id="KW-1185">Reference proteome</keyword>